<dbReference type="EMBL" id="JTJL01000081">
    <property type="protein sequence ID" value="OBW90800.1"/>
    <property type="molecule type" value="Genomic_DNA"/>
</dbReference>
<comment type="caution">
    <text evidence="2">The sequence shown here is derived from an EMBL/GenBank/DDBJ whole genome shotgun (WGS) entry which is preliminary data.</text>
</comment>
<dbReference type="InterPro" id="IPR001387">
    <property type="entry name" value="Cro/C1-type_HTH"/>
</dbReference>
<reference evidence="2 3" key="1">
    <citation type="submission" date="2014-11" db="EMBL/GenBank/DDBJ databases">
        <title>Pan-genome of Gallibacterium spp.</title>
        <authorList>
            <person name="Kudirkiene E."/>
            <person name="Bojesen A.M."/>
        </authorList>
    </citation>
    <scope>NUCLEOTIDE SEQUENCE [LARGE SCALE GENOMIC DNA]</scope>
    <source>
        <strain evidence="2 3">F150</strain>
    </source>
</reference>
<dbReference type="CDD" id="cd00093">
    <property type="entry name" value="HTH_XRE"/>
    <property type="match status" value="1"/>
</dbReference>
<organism evidence="2 3">
    <name type="scientific">Gallibacterium salpingitidis</name>
    <dbReference type="NCBI Taxonomy" id="505341"/>
    <lineage>
        <taxon>Bacteria</taxon>
        <taxon>Pseudomonadati</taxon>
        <taxon>Pseudomonadota</taxon>
        <taxon>Gammaproteobacteria</taxon>
        <taxon>Pasteurellales</taxon>
        <taxon>Pasteurellaceae</taxon>
        <taxon>Gallibacterium</taxon>
    </lineage>
</organism>
<dbReference type="RefSeq" id="WP_066110339.1">
    <property type="nucleotide sequence ID" value="NZ_JTJL01000081.1"/>
</dbReference>
<gene>
    <name evidence="2" type="ORF">QS62_11565</name>
</gene>
<sequence length="95" mass="10513">MKVQAVNYKAVKDTLLKNEETKALYIQEKRIEELQTLLVELRQKAGLTVSEVAARMGVSQPAVSKLEKNASRASFTTLQRYAHACGAELRVGVHG</sequence>
<dbReference type="SUPFAM" id="SSF47413">
    <property type="entry name" value="lambda repressor-like DNA-binding domains"/>
    <property type="match status" value="1"/>
</dbReference>
<dbReference type="GO" id="GO:0003677">
    <property type="term" value="F:DNA binding"/>
    <property type="evidence" value="ECO:0007669"/>
    <property type="project" value="InterPro"/>
</dbReference>
<dbReference type="Proteomes" id="UP000092649">
    <property type="component" value="Unassembled WGS sequence"/>
</dbReference>
<dbReference type="Gene3D" id="1.10.260.40">
    <property type="entry name" value="lambda repressor-like DNA-binding domains"/>
    <property type="match status" value="1"/>
</dbReference>
<proteinExistence type="predicted"/>
<name>A0A1A7NMG0_9PAST</name>
<dbReference type="SMART" id="SM00530">
    <property type="entry name" value="HTH_XRE"/>
    <property type="match status" value="1"/>
</dbReference>
<dbReference type="OrthoDB" id="7065101at2"/>
<dbReference type="PROSITE" id="PS50943">
    <property type="entry name" value="HTH_CROC1"/>
    <property type="match status" value="1"/>
</dbReference>
<evidence type="ECO:0000313" key="2">
    <source>
        <dbReference type="EMBL" id="OBW90800.1"/>
    </source>
</evidence>
<feature type="domain" description="HTH cro/C1-type" evidence="1">
    <location>
        <begin position="38"/>
        <end position="89"/>
    </location>
</feature>
<dbReference type="Pfam" id="PF01381">
    <property type="entry name" value="HTH_3"/>
    <property type="match status" value="1"/>
</dbReference>
<dbReference type="AlphaFoldDB" id="A0A1A7NMG0"/>
<keyword evidence="3" id="KW-1185">Reference proteome</keyword>
<dbReference type="PATRIC" id="fig|505341.3.peg.2311"/>
<evidence type="ECO:0000313" key="3">
    <source>
        <dbReference type="Proteomes" id="UP000092649"/>
    </source>
</evidence>
<accession>A0A1A7NMG0</accession>
<evidence type="ECO:0000259" key="1">
    <source>
        <dbReference type="PROSITE" id="PS50943"/>
    </source>
</evidence>
<protein>
    <recommendedName>
        <fullName evidence="1">HTH cro/C1-type domain-containing protein</fullName>
    </recommendedName>
</protein>
<dbReference type="InterPro" id="IPR010982">
    <property type="entry name" value="Lambda_DNA-bd_dom_sf"/>
</dbReference>